<name>A0A1J9Q554_9EURO</name>
<feature type="signal peptide" evidence="4">
    <location>
        <begin position="1"/>
        <end position="17"/>
    </location>
</feature>
<evidence type="ECO:0000256" key="4">
    <source>
        <dbReference type="SAM" id="SignalP"/>
    </source>
</evidence>
<dbReference type="Proteomes" id="UP000182235">
    <property type="component" value="Unassembled WGS sequence"/>
</dbReference>
<reference evidence="5 6" key="1">
    <citation type="submission" date="2015-07" db="EMBL/GenBank/DDBJ databases">
        <title>Emmonsia species relationships and genome sequence.</title>
        <authorList>
            <consortium name="The Broad Institute Genomics Platform"/>
            <person name="Cuomo C.A."/>
            <person name="Munoz J.F."/>
            <person name="Imamovic A."/>
            <person name="Priest M.E."/>
            <person name="Young S."/>
            <person name="Clay O.K."/>
            <person name="McEwen J.G."/>
        </authorList>
    </citation>
    <scope>NUCLEOTIDE SEQUENCE [LARGE SCALE GENOMIC DNA]</scope>
    <source>
        <strain evidence="5 6">UAMH 9510</strain>
    </source>
</reference>
<dbReference type="AlphaFoldDB" id="A0A1J9Q554"/>
<keyword evidence="6" id="KW-1185">Reference proteome</keyword>
<proteinExistence type="predicted"/>
<dbReference type="VEuPathDB" id="FungiDB:AJ78_04392"/>
<dbReference type="OrthoDB" id="4186538at2759"/>
<dbReference type="InterPro" id="IPR024206">
    <property type="entry name" value="Gurmarin/antimicrobial_peptd"/>
</dbReference>
<gene>
    <name evidence="5" type="ORF">AJ78_04392</name>
</gene>
<dbReference type="EMBL" id="LGRN01000162">
    <property type="protein sequence ID" value="OJD15347.1"/>
    <property type="molecule type" value="Genomic_DNA"/>
</dbReference>
<evidence type="ECO:0000313" key="6">
    <source>
        <dbReference type="Proteomes" id="UP000182235"/>
    </source>
</evidence>
<keyword evidence="3" id="KW-1015">Disulfide bond</keyword>
<evidence type="ECO:0000256" key="2">
    <source>
        <dbReference type="ARBA" id="ARBA00022854"/>
    </source>
</evidence>
<keyword evidence="4" id="KW-0732">Signal</keyword>
<dbReference type="Pfam" id="PF11410">
    <property type="entry name" value="Antifungal_pept"/>
    <property type="match status" value="1"/>
</dbReference>
<evidence type="ECO:0000256" key="3">
    <source>
        <dbReference type="ARBA" id="ARBA00023157"/>
    </source>
</evidence>
<organism evidence="5 6">
    <name type="scientific">Emergomyces pasteurianus Ep9510</name>
    <dbReference type="NCBI Taxonomy" id="1447872"/>
    <lineage>
        <taxon>Eukaryota</taxon>
        <taxon>Fungi</taxon>
        <taxon>Dikarya</taxon>
        <taxon>Ascomycota</taxon>
        <taxon>Pezizomycotina</taxon>
        <taxon>Eurotiomycetes</taxon>
        <taxon>Eurotiomycetidae</taxon>
        <taxon>Onygenales</taxon>
        <taxon>Ajellomycetaceae</taxon>
        <taxon>Emergomyces</taxon>
    </lineage>
</organism>
<evidence type="ECO:0000256" key="1">
    <source>
        <dbReference type="ARBA" id="ARBA00022529"/>
    </source>
</evidence>
<dbReference type="InterPro" id="IPR009101">
    <property type="entry name" value="Gurmarin/antifun_pep"/>
</dbReference>
<feature type="chain" id="PRO_5013154028" evidence="4">
    <location>
        <begin position="18"/>
        <end position="61"/>
    </location>
</feature>
<keyword evidence="1" id="KW-0929">Antimicrobial</keyword>
<comment type="caution">
    <text evidence="5">The sequence shown here is derived from an EMBL/GenBank/DDBJ whole genome shotgun (WGS) entry which is preliminary data.</text>
</comment>
<sequence>MKLTLLATLALIGTALAAQNTIPNGKRCKMDESLGFCESGYCEQLVNEDSGICKNPPKKND</sequence>
<evidence type="ECO:0000313" key="5">
    <source>
        <dbReference type="EMBL" id="OJD15347.1"/>
    </source>
</evidence>
<dbReference type="SUPFAM" id="SSF57048">
    <property type="entry name" value="Gurmarin-like"/>
    <property type="match status" value="1"/>
</dbReference>
<keyword evidence="2" id="KW-0960">Knottin</keyword>
<protein>
    <submittedName>
        <fullName evidence="5">Uncharacterized protein</fullName>
    </submittedName>
</protein>
<accession>A0A1J9Q554</accession>